<comment type="similarity">
    <text evidence="1">Belongs to the DNA polymerase type-Y family.</text>
</comment>
<keyword evidence="3" id="KW-0548">Nucleotidyltransferase</keyword>
<dbReference type="SUPFAM" id="SSF100879">
    <property type="entry name" value="Lesion bypass DNA polymerase (Y-family), little finger domain"/>
    <property type="match status" value="1"/>
</dbReference>
<dbReference type="EMBL" id="JXJU01000024">
    <property type="protein sequence ID" value="PCR98761.1"/>
    <property type="molecule type" value="Genomic_DNA"/>
</dbReference>
<dbReference type="GO" id="GO:0006260">
    <property type="term" value="P:DNA replication"/>
    <property type="evidence" value="ECO:0007669"/>
    <property type="project" value="UniProtKB-KW"/>
</dbReference>
<protein>
    <submittedName>
        <fullName evidence="7">Putative DNA polymierase involved in UV protection</fullName>
    </submittedName>
</protein>
<dbReference type="Pfam" id="PF00817">
    <property type="entry name" value="IMS"/>
    <property type="match status" value="1"/>
</dbReference>
<accession>A0A2A5RI86</accession>
<dbReference type="GO" id="GO:0009432">
    <property type="term" value="P:SOS response"/>
    <property type="evidence" value="ECO:0007669"/>
    <property type="project" value="TreeGrafter"/>
</dbReference>
<dbReference type="Gene3D" id="3.30.70.270">
    <property type="match status" value="1"/>
</dbReference>
<dbReference type="InterPro" id="IPR036775">
    <property type="entry name" value="DNA_pol_Y-fam_lit_finger_sf"/>
</dbReference>
<dbReference type="PANTHER" id="PTHR11076:SF35">
    <property type="entry name" value="DNA REPAIR PROTEIN HOMOLOG YOBH"/>
    <property type="match status" value="1"/>
</dbReference>
<dbReference type="InterPro" id="IPR012337">
    <property type="entry name" value="RNaseH-like_sf"/>
</dbReference>
<dbReference type="GO" id="GO:0003887">
    <property type="term" value="F:DNA-directed DNA polymerase activity"/>
    <property type="evidence" value="ECO:0007669"/>
    <property type="project" value="UniProtKB-KW"/>
</dbReference>
<reference evidence="7 8" key="1">
    <citation type="submission" date="2014-12" db="EMBL/GenBank/DDBJ databases">
        <title>Draft genome sequences of 10 type strains of Lactococcus.</title>
        <authorList>
            <person name="Sun Z."/>
            <person name="Zhong Z."/>
            <person name="Liu W."/>
            <person name="Zhang W."/>
            <person name="Zhang H."/>
        </authorList>
    </citation>
    <scope>NUCLEOTIDE SEQUENCE [LARGE SCALE GENOMIC DNA]</scope>
    <source>
        <strain evidence="7 8">JCM 16395</strain>
    </source>
</reference>
<dbReference type="InterPro" id="IPR043502">
    <property type="entry name" value="DNA/RNA_pol_sf"/>
</dbReference>
<dbReference type="InterPro" id="IPR017961">
    <property type="entry name" value="DNA_pol_Y-fam_little_finger"/>
</dbReference>
<keyword evidence="4" id="KW-0235">DNA replication</keyword>
<dbReference type="InterPro" id="IPR043128">
    <property type="entry name" value="Rev_trsase/Diguanyl_cyclase"/>
</dbReference>
<dbReference type="Proteomes" id="UP000218181">
    <property type="component" value="Unassembled WGS sequence"/>
</dbReference>
<dbReference type="SUPFAM" id="SSF56672">
    <property type="entry name" value="DNA/RNA polymerases"/>
    <property type="match status" value="1"/>
</dbReference>
<gene>
    <name evidence="7" type="ORF">RT41_GL000921</name>
</gene>
<evidence type="ECO:0000259" key="6">
    <source>
        <dbReference type="PROSITE" id="PS50173"/>
    </source>
</evidence>
<dbReference type="GO" id="GO:0006281">
    <property type="term" value="P:DNA repair"/>
    <property type="evidence" value="ECO:0007669"/>
    <property type="project" value="InterPro"/>
</dbReference>
<feature type="domain" description="UmuC" evidence="6">
    <location>
        <begin position="85"/>
        <end position="213"/>
    </location>
</feature>
<dbReference type="PANTHER" id="PTHR11076">
    <property type="entry name" value="DNA REPAIR POLYMERASE UMUC / TRANSFERASE FAMILY MEMBER"/>
    <property type="match status" value="1"/>
</dbReference>
<name>A0A2A5RI86_9LACT</name>
<dbReference type="Gene3D" id="1.10.150.20">
    <property type="entry name" value="5' to 3' exonuclease, C-terminal subdomain"/>
    <property type="match status" value="1"/>
</dbReference>
<dbReference type="Gene3D" id="3.30.1490.100">
    <property type="entry name" value="DNA polymerase, Y-family, little finger domain"/>
    <property type="match status" value="1"/>
</dbReference>
<keyword evidence="5" id="KW-0808">Transferase</keyword>
<evidence type="ECO:0000313" key="8">
    <source>
        <dbReference type="Proteomes" id="UP000218181"/>
    </source>
</evidence>
<evidence type="ECO:0000256" key="2">
    <source>
        <dbReference type="ARBA" id="ARBA00022457"/>
    </source>
</evidence>
<dbReference type="AlphaFoldDB" id="A0A2A5RI86"/>
<comment type="caution">
    <text evidence="7">The sequence shown here is derived from an EMBL/GenBank/DDBJ whole genome shotgun (WGS) entry which is preliminary data.</text>
</comment>
<keyword evidence="5" id="KW-0239">DNA-directed DNA polymerase</keyword>
<sequence length="500" mass="57258">METSLCVMSRADNSYGLTLASSPKFKEVFGQSNVGRARDFPFLIESRKFNYAAWYKKHTDINGQKTEPTIQHVAFVESWAKRTYIVPPQMALYIDYNLRMNRILQHYTSAEEIHSYSIDESFLDVTESLDLFFPTEKDRYKQMDLMAQKLQKEVLETLGLYITVGMGDNPLLAKIAMDNYAKHTPTMRSLIRYEDVPEKVWSIPKMTDFWGIGKGLEKQFNKLGIHTVKELALANPNLIKSKMGLIGLQEFFHANGVDETFVKEKHVRKSSSFSNSQILPRDYTKVNEIELIIREMAEKFAIRLRKGEKLAGSISLLISFSYQSHQSPIHVSQKIEPTQKTFVLQDEFISIFRKKYKSGAVRQVGVGVGDLSSEHVQQLSLFDMFSDDVNDKPRNVDKEDKIQKVIDDIRDKFDFASIKRASSLTKGPTTIARNKMIGGHAAEKRLNELGIRHSYSLKGYPNDNSAIESFHASLKKEEVYQTTYPDFEAAKRALFSYIEG</sequence>
<dbReference type="PROSITE" id="PS50173">
    <property type="entry name" value="UMUC"/>
    <property type="match status" value="1"/>
</dbReference>
<dbReference type="GO" id="GO:0005829">
    <property type="term" value="C:cytosol"/>
    <property type="evidence" value="ECO:0007669"/>
    <property type="project" value="TreeGrafter"/>
</dbReference>
<dbReference type="InterPro" id="IPR050116">
    <property type="entry name" value="DNA_polymerase-Y"/>
</dbReference>
<dbReference type="GO" id="GO:0042276">
    <property type="term" value="P:error-prone translesion synthesis"/>
    <property type="evidence" value="ECO:0007669"/>
    <property type="project" value="TreeGrafter"/>
</dbReference>
<evidence type="ECO:0000256" key="1">
    <source>
        <dbReference type="ARBA" id="ARBA00010945"/>
    </source>
</evidence>
<proteinExistence type="inferred from homology"/>
<keyword evidence="2" id="KW-0515">Mutator protein</keyword>
<organism evidence="7 8">
    <name type="scientific">Lactococcus fujiensis JCM 16395</name>
    <dbReference type="NCBI Taxonomy" id="1291764"/>
    <lineage>
        <taxon>Bacteria</taxon>
        <taxon>Bacillati</taxon>
        <taxon>Bacillota</taxon>
        <taxon>Bacilli</taxon>
        <taxon>Lactobacillales</taxon>
        <taxon>Streptococcaceae</taxon>
        <taxon>Lactococcus</taxon>
    </lineage>
</organism>
<dbReference type="InterPro" id="IPR001126">
    <property type="entry name" value="UmuC"/>
</dbReference>
<evidence type="ECO:0000256" key="3">
    <source>
        <dbReference type="ARBA" id="ARBA00022695"/>
    </source>
</evidence>
<evidence type="ECO:0000256" key="4">
    <source>
        <dbReference type="ARBA" id="ARBA00022705"/>
    </source>
</evidence>
<evidence type="ECO:0000256" key="5">
    <source>
        <dbReference type="ARBA" id="ARBA00022932"/>
    </source>
</evidence>
<dbReference type="Pfam" id="PF11799">
    <property type="entry name" value="IMS_C"/>
    <property type="match status" value="1"/>
</dbReference>
<evidence type="ECO:0000313" key="7">
    <source>
        <dbReference type="EMBL" id="PCR98761.1"/>
    </source>
</evidence>
<dbReference type="GO" id="GO:0003684">
    <property type="term" value="F:damaged DNA binding"/>
    <property type="evidence" value="ECO:0007669"/>
    <property type="project" value="InterPro"/>
</dbReference>
<dbReference type="STRING" id="1291764.GCA_001311235_03121"/>
<dbReference type="SUPFAM" id="SSF53098">
    <property type="entry name" value="Ribonuclease H-like"/>
    <property type="match status" value="1"/>
</dbReference>
<keyword evidence="8" id="KW-1185">Reference proteome</keyword>